<reference evidence="2" key="1">
    <citation type="submission" date="2014-08" db="EMBL/GenBank/DDBJ databases">
        <authorList>
            <person name="Sharma Rahul"/>
            <person name="Thines Marco"/>
        </authorList>
    </citation>
    <scope>NUCLEOTIDE SEQUENCE</scope>
</reference>
<dbReference type="AlphaFoldDB" id="A0A0F7SNY8"/>
<protein>
    <recommendedName>
        <fullName evidence="3">Secreted protein</fullName>
    </recommendedName>
</protein>
<feature type="chain" id="PRO_5002522052" description="Secreted protein" evidence="1">
    <location>
        <begin position="18"/>
        <end position="100"/>
    </location>
</feature>
<name>A0A0F7SNY8_PHARH</name>
<proteinExistence type="predicted"/>
<evidence type="ECO:0000313" key="2">
    <source>
        <dbReference type="EMBL" id="CDZ98712.1"/>
    </source>
</evidence>
<evidence type="ECO:0008006" key="3">
    <source>
        <dbReference type="Google" id="ProtNLM"/>
    </source>
</evidence>
<organism evidence="2">
    <name type="scientific">Phaffia rhodozyma</name>
    <name type="common">Yeast</name>
    <name type="synonym">Xanthophyllomyces dendrorhous</name>
    <dbReference type="NCBI Taxonomy" id="264483"/>
    <lineage>
        <taxon>Eukaryota</taxon>
        <taxon>Fungi</taxon>
        <taxon>Dikarya</taxon>
        <taxon>Basidiomycota</taxon>
        <taxon>Agaricomycotina</taxon>
        <taxon>Tremellomycetes</taxon>
        <taxon>Cystofilobasidiales</taxon>
        <taxon>Mrakiaceae</taxon>
        <taxon>Phaffia</taxon>
    </lineage>
</organism>
<dbReference type="EMBL" id="LN483345">
    <property type="protein sequence ID" value="CDZ98712.1"/>
    <property type="molecule type" value="Genomic_DNA"/>
</dbReference>
<feature type="signal peptide" evidence="1">
    <location>
        <begin position="1"/>
        <end position="17"/>
    </location>
</feature>
<keyword evidence="1" id="KW-0732">Signal</keyword>
<evidence type="ECO:0000256" key="1">
    <source>
        <dbReference type="SAM" id="SignalP"/>
    </source>
</evidence>
<accession>A0A0F7SNY8</accession>
<sequence length="100" mass="11993">MVSLHALWSFFFLSTQGSRVVDVLESIQYSIWEFVYFTYFYPAQQLDPSFLRHNYAQTLQYGSQKFQHQNTSPIFHLSIGHRREEEETKRRDRSFFSISG</sequence>